<protein>
    <submittedName>
        <fullName evidence="2">Uncharacterized protein</fullName>
    </submittedName>
</protein>
<sequence length="141" mass="15443">MSQLQKANSRPRISEEQLRSHQPTFTIVPSLKWKHVLPSVIMRENIVAWQYQTAAKLPVLPLGHNPSAAGKTTHSNRRPCVRWFDSLGTDGVHVAAARRPGPGVTTRPLLSVPLSTTPPPLALPPTPKYGEYVSGSSDVPR</sequence>
<evidence type="ECO:0000256" key="1">
    <source>
        <dbReference type="SAM" id="MobiDB-lite"/>
    </source>
</evidence>
<reference evidence="2 3" key="1">
    <citation type="submission" date="2019-05" db="EMBL/GenBank/DDBJ databases">
        <title>Another draft genome of Portunus trituberculatus and its Hox gene families provides insights of decapod evolution.</title>
        <authorList>
            <person name="Jeong J.-H."/>
            <person name="Song I."/>
            <person name="Kim S."/>
            <person name="Choi T."/>
            <person name="Kim D."/>
            <person name="Ryu S."/>
            <person name="Kim W."/>
        </authorList>
    </citation>
    <scope>NUCLEOTIDE SEQUENCE [LARGE SCALE GENOMIC DNA]</scope>
    <source>
        <tissue evidence="2">Muscle</tissue>
    </source>
</reference>
<dbReference type="AlphaFoldDB" id="A0A5B7GVC5"/>
<evidence type="ECO:0000313" key="2">
    <source>
        <dbReference type="EMBL" id="MPC61489.1"/>
    </source>
</evidence>
<feature type="region of interest" description="Disordered" evidence="1">
    <location>
        <begin position="96"/>
        <end position="141"/>
    </location>
</feature>
<comment type="caution">
    <text evidence="2">The sequence shown here is derived from an EMBL/GenBank/DDBJ whole genome shotgun (WGS) entry which is preliminary data.</text>
</comment>
<proteinExistence type="predicted"/>
<keyword evidence="3" id="KW-1185">Reference proteome</keyword>
<gene>
    <name evidence="2" type="ORF">E2C01_055561</name>
</gene>
<accession>A0A5B7GVC5</accession>
<dbReference type="Proteomes" id="UP000324222">
    <property type="component" value="Unassembled WGS sequence"/>
</dbReference>
<dbReference type="EMBL" id="VSRR010018583">
    <property type="protein sequence ID" value="MPC61489.1"/>
    <property type="molecule type" value="Genomic_DNA"/>
</dbReference>
<feature type="compositionally biased region" description="Low complexity" evidence="1">
    <location>
        <begin position="105"/>
        <end position="115"/>
    </location>
</feature>
<feature type="compositionally biased region" description="Pro residues" evidence="1">
    <location>
        <begin position="116"/>
        <end position="127"/>
    </location>
</feature>
<organism evidence="2 3">
    <name type="scientific">Portunus trituberculatus</name>
    <name type="common">Swimming crab</name>
    <name type="synonym">Neptunus trituberculatus</name>
    <dbReference type="NCBI Taxonomy" id="210409"/>
    <lineage>
        <taxon>Eukaryota</taxon>
        <taxon>Metazoa</taxon>
        <taxon>Ecdysozoa</taxon>
        <taxon>Arthropoda</taxon>
        <taxon>Crustacea</taxon>
        <taxon>Multicrustacea</taxon>
        <taxon>Malacostraca</taxon>
        <taxon>Eumalacostraca</taxon>
        <taxon>Eucarida</taxon>
        <taxon>Decapoda</taxon>
        <taxon>Pleocyemata</taxon>
        <taxon>Brachyura</taxon>
        <taxon>Eubrachyura</taxon>
        <taxon>Portunoidea</taxon>
        <taxon>Portunidae</taxon>
        <taxon>Portuninae</taxon>
        <taxon>Portunus</taxon>
    </lineage>
</organism>
<name>A0A5B7GVC5_PORTR</name>
<evidence type="ECO:0000313" key="3">
    <source>
        <dbReference type="Proteomes" id="UP000324222"/>
    </source>
</evidence>